<keyword evidence="1 3" id="KW-0807">Transducer</keyword>
<dbReference type="GO" id="GO:0007165">
    <property type="term" value="P:signal transduction"/>
    <property type="evidence" value="ECO:0007669"/>
    <property type="project" value="UniProtKB-KW"/>
</dbReference>
<dbReference type="NCBIfam" id="TIGR00229">
    <property type="entry name" value="sensory_box"/>
    <property type="match status" value="1"/>
</dbReference>
<dbReference type="SMART" id="SM00283">
    <property type="entry name" value="MA"/>
    <property type="match status" value="1"/>
</dbReference>
<dbReference type="GO" id="GO:0006935">
    <property type="term" value="P:chemotaxis"/>
    <property type="evidence" value="ECO:0007669"/>
    <property type="project" value="InterPro"/>
</dbReference>
<feature type="domain" description="Methyl-accepting transducer" evidence="4">
    <location>
        <begin position="106"/>
        <end position="301"/>
    </location>
</feature>
<evidence type="ECO:0000313" key="7">
    <source>
        <dbReference type="EMBL" id="MUG21010.1"/>
    </source>
</evidence>
<dbReference type="OrthoDB" id="9765776at2"/>
<comment type="similarity">
    <text evidence="2">Belongs to the methyl-accepting chemotaxis (MCP) protein family.</text>
</comment>
<dbReference type="InterPro" id="IPR013656">
    <property type="entry name" value="PAS_4"/>
</dbReference>
<accession>A0A090Y7D7</accession>
<dbReference type="Pfam" id="PF08448">
    <property type="entry name" value="PAS_4"/>
    <property type="match status" value="1"/>
</dbReference>
<evidence type="ECO:0000256" key="2">
    <source>
        <dbReference type="ARBA" id="ARBA00029447"/>
    </source>
</evidence>
<dbReference type="Proteomes" id="UP000029278">
    <property type="component" value="Unassembled WGS sequence"/>
</dbReference>
<dbReference type="SUPFAM" id="SSF55785">
    <property type="entry name" value="PYP-like sensor domain (PAS domain)"/>
    <property type="match status" value="1"/>
</dbReference>
<dbReference type="PANTHER" id="PTHR32089:SF112">
    <property type="entry name" value="LYSOZYME-LIKE PROTEIN-RELATED"/>
    <property type="match status" value="1"/>
</dbReference>
<dbReference type="InterPro" id="IPR000700">
    <property type="entry name" value="PAS-assoc_C"/>
</dbReference>
<reference evidence="6 8" key="1">
    <citation type="submission" date="2014-04" db="EMBL/GenBank/DDBJ databases">
        <authorList>
            <person name="Bishop-Lilly K.A."/>
            <person name="Broomall S.M."/>
            <person name="Chain P.S."/>
            <person name="Chertkov O."/>
            <person name="Coyne S.R."/>
            <person name="Daligault H.E."/>
            <person name="Davenport K.W."/>
            <person name="Erkkila T."/>
            <person name="Frey K.G."/>
            <person name="Gibbons H.S."/>
            <person name="Gu W."/>
            <person name="Jaissle J."/>
            <person name="Johnson S.L."/>
            <person name="Koroleva G.I."/>
            <person name="Ladner J.T."/>
            <person name="Lo C.-C."/>
            <person name="Minogue T.D."/>
            <person name="Munk C."/>
            <person name="Palacios G.F."/>
            <person name="Redden C.L."/>
            <person name="Rosenzweig C.N."/>
            <person name="Scholz M.B."/>
            <person name="Teshima H."/>
            <person name="Xu Y."/>
        </authorList>
    </citation>
    <scope>NUCLEOTIDE SEQUENCE [LARGE SCALE GENOMIC DNA]</scope>
    <source>
        <strain evidence="6 8">8244</strain>
    </source>
</reference>
<dbReference type="EMBL" id="JMQA01000047">
    <property type="protein sequence ID" value="KFM94384.1"/>
    <property type="molecule type" value="Genomic_DNA"/>
</dbReference>
<evidence type="ECO:0000256" key="1">
    <source>
        <dbReference type="ARBA" id="ARBA00023224"/>
    </source>
</evidence>
<dbReference type="GeneID" id="77010637"/>
<dbReference type="Gene3D" id="3.30.450.20">
    <property type="entry name" value="PAS domain"/>
    <property type="match status" value="1"/>
</dbReference>
<dbReference type="AlphaFoldDB" id="A0A090Y7D7"/>
<evidence type="ECO:0000259" key="5">
    <source>
        <dbReference type="PROSITE" id="PS50113"/>
    </source>
</evidence>
<proteinExistence type="inferred from homology"/>
<evidence type="ECO:0000313" key="9">
    <source>
        <dbReference type="Proteomes" id="UP000442469"/>
    </source>
</evidence>
<reference evidence="7 9" key="2">
    <citation type="submission" date="2019-11" db="EMBL/GenBank/DDBJ databases">
        <title>Draft genome sequences of five Paenibacillus species of dairy origin.</title>
        <authorList>
            <person name="Olajide A.M."/>
            <person name="Chen S."/>
            <person name="Lapointe G."/>
        </authorList>
    </citation>
    <scope>NUCLEOTIDE SEQUENCE [LARGE SCALE GENOMIC DNA]</scope>
    <source>
        <strain evidence="7 9">3CT49</strain>
    </source>
</reference>
<dbReference type="Proteomes" id="UP000442469">
    <property type="component" value="Unassembled WGS sequence"/>
</dbReference>
<dbReference type="RefSeq" id="WP_036618482.1">
    <property type="nucleotide sequence ID" value="NZ_BGML01000004.1"/>
</dbReference>
<dbReference type="PANTHER" id="PTHR32089">
    <property type="entry name" value="METHYL-ACCEPTING CHEMOTAXIS PROTEIN MCPB"/>
    <property type="match status" value="1"/>
</dbReference>
<feature type="domain" description="PAC" evidence="5">
    <location>
        <begin position="79"/>
        <end position="134"/>
    </location>
</feature>
<dbReference type="SUPFAM" id="SSF58104">
    <property type="entry name" value="Methyl-accepting chemotaxis protein (MCP) signaling domain"/>
    <property type="match status" value="1"/>
</dbReference>
<name>A0A090Y7D7_PAEMA</name>
<dbReference type="InterPro" id="IPR004090">
    <property type="entry name" value="Chemotax_Me-accpt_rcpt"/>
</dbReference>
<dbReference type="HOGENOM" id="CLU_000445_107_26_9"/>
<dbReference type="InterPro" id="IPR035965">
    <property type="entry name" value="PAS-like_dom_sf"/>
</dbReference>
<evidence type="ECO:0000259" key="4">
    <source>
        <dbReference type="PROSITE" id="PS50111"/>
    </source>
</evidence>
<dbReference type="PRINTS" id="PR00260">
    <property type="entry name" value="CHEMTRNSDUCR"/>
</dbReference>
<dbReference type="PROSITE" id="PS50113">
    <property type="entry name" value="PAC"/>
    <property type="match status" value="1"/>
</dbReference>
<dbReference type="STRING" id="44252.DJ90_1257"/>
<dbReference type="InterPro" id="IPR004089">
    <property type="entry name" value="MCPsignal_dom"/>
</dbReference>
<dbReference type="GO" id="GO:0004888">
    <property type="term" value="F:transmembrane signaling receptor activity"/>
    <property type="evidence" value="ECO:0007669"/>
    <property type="project" value="InterPro"/>
</dbReference>
<dbReference type="Pfam" id="PF00015">
    <property type="entry name" value="MCPsignal"/>
    <property type="match status" value="1"/>
</dbReference>
<gene>
    <name evidence="6" type="ORF">DJ90_1257</name>
    <name evidence="7" type="ORF">GNQ08_00985</name>
</gene>
<comment type="caution">
    <text evidence="6">The sequence shown here is derived from an EMBL/GenBank/DDBJ whole genome shotgun (WGS) entry which is preliminary data.</text>
</comment>
<dbReference type="PATRIC" id="fig|44252.3.peg.5540"/>
<keyword evidence="8" id="KW-1185">Reference proteome</keyword>
<protein>
    <submittedName>
        <fullName evidence="7">PAS domain S-box protein</fullName>
    </submittedName>
    <submittedName>
        <fullName evidence="6">Sensory box protein</fullName>
    </submittedName>
</protein>
<dbReference type="CDD" id="cd00130">
    <property type="entry name" value="PAS"/>
    <property type="match status" value="1"/>
</dbReference>
<evidence type="ECO:0000256" key="3">
    <source>
        <dbReference type="PROSITE-ProRule" id="PRU00284"/>
    </source>
</evidence>
<dbReference type="PROSITE" id="PS50111">
    <property type="entry name" value="CHEMOTAXIS_TRANSDUC_2"/>
    <property type="match status" value="1"/>
</dbReference>
<dbReference type="GO" id="GO:0016020">
    <property type="term" value="C:membrane"/>
    <property type="evidence" value="ECO:0007669"/>
    <property type="project" value="InterPro"/>
</dbReference>
<evidence type="ECO:0000313" key="6">
    <source>
        <dbReference type="EMBL" id="KFM94384.1"/>
    </source>
</evidence>
<sequence length="301" mass="33608">MMNKPAVTNELVFRAMEKNLAMIRFDIDRKVTYVNEVFADTMGYSIEDIMKMRHRDFCFDSFANSPVYEQFWTALLSGQSFQDKIERKNARGETVWLEATYMPIYDEQESEVIGVSKIATDITQRQFSLSMVVKELEAASQGLNQHAEAGIGRSRELLLSVDRIAEFSEDNTLTLEGLQEQAKSIQGIVQTIRDIASQTNLLALNAAIEAAHAGPYGRGFDVVAAEVRKLSGEVSESIVKVQNAISGITKEITEISDGIHRVQSSIEESQQQIRVTMEDFNNIAASAQKLDEQARNVAANI</sequence>
<evidence type="ECO:0000313" key="8">
    <source>
        <dbReference type="Proteomes" id="UP000029278"/>
    </source>
</evidence>
<dbReference type="Gene3D" id="1.10.287.950">
    <property type="entry name" value="Methyl-accepting chemotaxis protein"/>
    <property type="match status" value="1"/>
</dbReference>
<dbReference type="EMBL" id="WNZZ01000001">
    <property type="protein sequence ID" value="MUG21010.1"/>
    <property type="molecule type" value="Genomic_DNA"/>
</dbReference>
<organism evidence="6 8">
    <name type="scientific">Paenibacillus macerans</name>
    <name type="common">Bacillus macerans</name>
    <dbReference type="NCBI Taxonomy" id="44252"/>
    <lineage>
        <taxon>Bacteria</taxon>
        <taxon>Bacillati</taxon>
        <taxon>Bacillota</taxon>
        <taxon>Bacilli</taxon>
        <taxon>Bacillales</taxon>
        <taxon>Paenibacillaceae</taxon>
        <taxon>Paenibacillus</taxon>
    </lineage>
</organism>
<dbReference type="InterPro" id="IPR000014">
    <property type="entry name" value="PAS"/>
</dbReference>